<feature type="non-terminal residue" evidence="2">
    <location>
        <position position="83"/>
    </location>
</feature>
<sequence length="83" mass="9890">MAKKILSEEEQYTGDITWGCYFDNLFTLVPKWAIFFYYFFLSIFEYVIVFESWWIGVIGTDTIFSKLSYNWKIGIYAMFGLAT</sequence>
<keyword evidence="1" id="KW-0472">Membrane</keyword>
<name>A0A5J4S0I7_9EUKA</name>
<keyword evidence="1" id="KW-0812">Transmembrane</keyword>
<organism evidence="2 3">
    <name type="scientific">Streblomastix strix</name>
    <dbReference type="NCBI Taxonomy" id="222440"/>
    <lineage>
        <taxon>Eukaryota</taxon>
        <taxon>Metamonada</taxon>
        <taxon>Preaxostyla</taxon>
        <taxon>Oxymonadida</taxon>
        <taxon>Streblomastigidae</taxon>
        <taxon>Streblomastix</taxon>
    </lineage>
</organism>
<evidence type="ECO:0000256" key="1">
    <source>
        <dbReference type="SAM" id="Phobius"/>
    </source>
</evidence>
<evidence type="ECO:0000313" key="3">
    <source>
        <dbReference type="Proteomes" id="UP000324800"/>
    </source>
</evidence>
<feature type="transmembrane region" description="Helical" evidence="1">
    <location>
        <begin position="35"/>
        <end position="58"/>
    </location>
</feature>
<gene>
    <name evidence="2" type="ORF">EZS28_052670</name>
</gene>
<dbReference type="EMBL" id="SNRW01041197">
    <property type="protein sequence ID" value="KAA6338793.1"/>
    <property type="molecule type" value="Genomic_DNA"/>
</dbReference>
<protein>
    <submittedName>
        <fullName evidence="2">Uncharacterized protein</fullName>
    </submittedName>
</protein>
<reference evidence="2 3" key="1">
    <citation type="submission" date="2019-03" db="EMBL/GenBank/DDBJ databases">
        <title>Single cell metagenomics reveals metabolic interactions within the superorganism composed of flagellate Streblomastix strix and complex community of Bacteroidetes bacteria on its surface.</title>
        <authorList>
            <person name="Treitli S.C."/>
            <person name="Kolisko M."/>
            <person name="Husnik F."/>
            <person name="Keeling P."/>
            <person name="Hampl V."/>
        </authorList>
    </citation>
    <scope>NUCLEOTIDE SEQUENCE [LARGE SCALE GENOMIC DNA]</scope>
    <source>
        <strain evidence="2">ST1C</strain>
    </source>
</reference>
<keyword evidence="1" id="KW-1133">Transmembrane helix</keyword>
<proteinExistence type="predicted"/>
<comment type="caution">
    <text evidence="2">The sequence shown here is derived from an EMBL/GenBank/DDBJ whole genome shotgun (WGS) entry which is preliminary data.</text>
</comment>
<dbReference type="Proteomes" id="UP000324800">
    <property type="component" value="Unassembled WGS sequence"/>
</dbReference>
<dbReference type="AlphaFoldDB" id="A0A5J4S0I7"/>
<evidence type="ECO:0000313" key="2">
    <source>
        <dbReference type="EMBL" id="KAA6338793.1"/>
    </source>
</evidence>
<accession>A0A5J4S0I7</accession>